<feature type="region of interest" description="Disordered" evidence="1">
    <location>
        <begin position="1"/>
        <end position="71"/>
    </location>
</feature>
<feature type="compositionally biased region" description="Polar residues" evidence="1">
    <location>
        <begin position="1"/>
        <end position="11"/>
    </location>
</feature>
<evidence type="ECO:0000313" key="3">
    <source>
        <dbReference type="WBParaSite" id="TMUE_2000006793.1"/>
    </source>
</evidence>
<accession>A0A5S6QHX6</accession>
<evidence type="ECO:0000256" key="1">
    <source>
        <dbReference type="SAM" id="MobiDB-lite"/>
    </source>
</evidence>
<protein>
    <submittedName>
        <fullName evidence="3">Uncharacterized protein</fullName>
    </submittedName>
</protein>
<evidence type="ECO:0000313" key="2">
    <source>
        <dbReference type="Proteomes" id="UP000046395"/>
    </source>
</evidence>
<sequence length="107" mass="12638">MVRKSSTTSELNGLVDKMYGKDQRRRESGSRRSPAPTANEPKWKDKKKPKQKKIKEKKKKKKRIRRRRSGLVALLRPRAHVSARQKRHLPYCYFKCVLFDLSRVTAC</sequence>
<reference evidence="3" key="1">
    <citation type="submission" date="2019-12" db="UniProtKB">
        <authorList>
            <consortium name="WormBaseParasite"/>
        </authorList>
    </citation>
    <scope>IDENTIFICATION</scope>
</reference>
<feature type="compositionally biased region" description="Basic residues" evidence="1">
    <location>
        <begin position="44"/>
        <end position="69"/>
    </location>
</feature>
<keyword evidence="2" id="KW-1185">Reference proteome</keyword>
<organism evidence="2 3">
    <name type="scientific">Trichuris muris</name>
    <name type="common">Mouse whipworm</name>
    <dbReference type="NCBI Taxonomy" id="70415"/>
    <lineage>
        <taxon>Eukaryota</taxon>
        <taxon>Metazoa</taxon>
        <taxon>Ecdysozoa</taxon>
        <taxon>Nematoda</taxon>
        <taxon>Enoplea</taxon>
        <taxon>Dorylaimia</taxon>
        <taxon>Trichinellida</taxon>
        <taxon>Trichuridae</taxon>
        <taxon>Trichuris</taxon>
    </lineage>
</organism>
<name>A0A5S6QHX6_TRIMR</name>
<feature type="compositionally biased region" description="Basic and acidic residues" evidence="1">
    <location>
        <begin position="18"/>
        <end position="30"/>
    </location>
</feature>
<proteinExistence type="predicted"/>
<dbReference type="Proteomes" id="UP000046395">
    <property type="component" value="Unassembled WGS sequence"/>
</dbReference>
<dbReference type="WBParaSite" id="TMUE_2000006793.1">
    <property type="protein sequence ID" value="TMUE_2000006793.1"/>
    <property type="gene ID" value="WBGene00286229"/>
</dbReference>
<dbReference type="AlphaFoldDB" id="A0A5S6QHX6"/>